<evidence type="ECO:0000313" key="1">
    <source>
        <dbReference type="EMBL" id="KAK3748751.1"/>
    </source>
</evidence>
<dbReference type="AlphaFoldDB" id="A0AAE0YK70"/>
<evidence type="ECO:0000313" key="2">
    <source>
        <dbReference type="Proteomes" id="UP001283361"/>
    </source>
</evidence>
<reference evidence="1" key="1">
    <citation type="journal article" date="2023" name="G3 (Bethesda)">
        <title>A reference genome for the long-term kleptoplast-retaining sea slug Elysia crispata morphotype clarki.</title>
        <authorList>
            <person name="Eastman K.E."/>
            <person name="Pendleton A.L."/>
            <person name="Shaikh M.A."/>
            <person name="Suttiyut T."/>
            <person name="Ogas R."/>
            <person name="Tomko P."/>
            <person name="Gavelis G."/>
            <person name="Widhalm J.R."/>
            <person name="Wisecaver J.H."/>
        </authorList>
    </citation>
    <scope>NUCLEOTIDE SEQUENCE</scope>
    <source>
        <strain evidence="1">ECLA1</strain>
    </source>
</reference>
<keyword evidence="2" id="KW-1185">Reference proteome</keyword>
<gene>
    <name evidence="1" type="ORF">RRG08_047707</name>
</gene>
<organism evidence="1 2">
    <name type="scientific">Elysia crispata</name>
    <name type="common">lettuce slug</name>
    <dbReference type="NCBI Taxonomy" id="231223"/>
    <lineage>
        <taxon>Eukaryota</taxon>
        <taxon>Metazoa</taxon>
        <taxon>Spiralia</taxon>
        <taxon>Lophotrochozoa</taxon>
        <taxon>Mollusca</taxon>
        <taxon>Gastropoda</taxon>
        <taxon>Heterobranchia</taxon>
        <taxon>Euthyneura</taxon>
        <taxon>Panpulmonata</taxon>
        <taxon>Sacoglossa</taxon>
        <taxon>Placobranchoidea</taxon>
        <taxon>Plakobranchidae</taxon>
        <taxon>Elysia</taxon>
    </lineage>
</organism>
<dbReference type="Proteomes" id="UP001283361">
    <property type="component" value="Unassembled WGS sequence"/>
</dbReference>
<name>A0AAE0YK70_9GAST</name>
<accession>A0AAE0YK70</accession>
<sequence>MKGYFVYLINTLCIIHNTIFATSSNVCSFQLFQHEKRACEVNRRTPALYEISLQQTHKDESQICKARNPRLETVRPGVLVCRYKSQHGPSSTHAGAGWREELAALTVGRVSTGRATGCATVRHSEGERGGESE</sequence>
<dbReference type="EMBL" id="JAWDGP010005995">
    <property type="protein sequence ID" value="KAK3748751.1"/>
    <property type="molecule type" value="Genomic_DNA"/>
</dbReference>
<proteinExistence type="predicted"/>
<protein>
    <submittedName>
        <fullName evidence="1">Uncharacterized protein</fullName>
    </submittedName>
</protein>
<comment type="caution">
    <text evidence="1">The sequence shown here is derived from an EMBL/GenBank/DDBJ whole genome shotgun (WGS) entry which is preliminary data.</text>
</comment>